<evidence type="ECO:0000313" key="3">
    <source>
        <dbReference type="Proteomes" id="UP000190056"/>
    </source>
</evidence>
<dbReference type="EMBL" id="MTPU01000043">
    <property type="protein sequence ID" value="OPH09554.1"/>
    <property type="molecule type" value="Genomic_DNA"/>
</dbReference>
<evidence type="ECO:0000313" key="2">
    <source>
        <dbReference type="EMBL" id="OPH09554.1"/>
    </source>
</evidence>
<feature type="non-terminal residue" evidence="2">
    <location>
        <position position="68"/>
    </location>
</feature>
<sequence>MSTTAEEIWELLGELIKAQKETDRLLREQSQETNRKFQETDRLLREQSQETDRKFQETDRKFQETDRL</sequence>
<dbReference type="Proteomes" id="UP000190056">
    <property type="component" value="Unassembled WGS sequence"/>
</dbReference>
<reference evidence="2 3" key="1">
    <citation type="submission" date="2017-01" db="EMBL/GenBank/DDBJ databases">
        <authorList>
            <person name="Abreu V.A."/>
            <person name="Popin R.V."/>
            <person name="Rigonato J."/>
            <person name="Andreote A.P."/>
            <person name="Schaker P.C."/>
            <person name="Hoff-Risseti C."/>
            <person name="Alvarenga D.O."/>
            <person name="Varani A.M."/>
            <person name="Fiore M.F."/>
        </authorList>
    </citation>
    <scope>NUCLEOTIDE SEQUENCE [LARGE SCALE GENOMIC DNA]</scope>
    <source>
        <strain evidence="2 3">CENA302</strain>
    </source>
</reference>
<dbReference type="AlphaFoldDB" id="A0A9Q5W919"/>
<comment type="caution">
    <text evidence="2">The sequence shown here is derived from an EMBL/GenBank/DDBJ whole genome shotgun (WGS) entry which is preliminary data.</text>
</comment>
<organism evidence="2 3">
    <name type="scientific">Cylindrospermopsis raciborskii CENA302</name>
    <dbReference type="NCBI Taxonomy" id="1170768"/>
    <lineage>
        <taxon>Bacteria</taxon>
        <taxon>Bacillati</taxon>
        <taxon>Cyanobacteriota</taxon>
        <taxon>Cyanophyceae</taxon>
        <taxon>Nostocales</taxon>
        <taxon>Aphanizomenonaceae</taxon>
        <taxon>Cylindrospermopsis</taxon>
    </lineage>
</organism>
<evidence type="ECO:0000256" key="1">
    <source>
        <dbReference type="SAM" id="MobiDB-lite"/>
    </source>
</evidence>
<name>A0A9Q5W919_9CYAN</name>
<proteinExistence type="predicted"/>
<accession>A0A9Q5W919</accession>
<gene>
    <name evidence="2" type="ORF">CENA302_10085</name>
</gene>
<evidence type="ECO:0008006" key="4">
    <source>
        <dbReference type="Google" id="ProtNLM"/>
    </source>
</evidence>
<protein>
    <recommendedName>
        <fullName evidence="4">DUF3782 domain-containing protein</fullName>
    </recommendedName>
</protein>
<feature type="region of interest" description="Disordered" evidence="1">
    <location>
        <begin position="26"/>
        <end position="68"/>
    </location>
</feature>